<organism evidence="1 2">
    <name type="scientific">Dorea longicatena</name>
    <dbReference type="NCBI Taxonomy" id="88431"/>
    <lineage>
        <taxon>Bacteria</taxon>
        <taxon>Bacillati</taxon>
        <taxon>Bacillota</taxon>
        <taxon>Clostridia</taxon>
        <taxon>Lachnospirales</taxon>
        <taxon>Lachnospiraceae</taxon>
        <taxon>Dorea</taxon>
    </lineage>
</organism>
<evidence type="ECO:0000313" key="1">
    <source>
        <dbReference type="EMBL" id="VUW97146.1"/>
    </source>
</evidence>
<dbReference type="InterPro" id="IPR013785">
    <property type="entry name" value="Aldolase_TIM"/>
</dbReference>
<dbReference type="Gene3D" id="3.20.20.70">
    <property type="entry name" value="Aldolase class I"/>
    <property type="match status" value="1"/>
</dbReference>
<dbReference type="SUPFAM" id="SSF110391">
    <property type="entry name" value="GlpP-like"/>
    <property type="match status" value="1"/>
</dbReference>
<dbReference type="RefSeq" id="WP_144100004.1">
    <property type="nucleotide sequence ID" value="NZ_CABHNM010000022.1"/>
</dbReference>
<sequence>MEPLTKDFFMEATENCPVIPEIINDEWLGALPESDCEIVYIVYGDICTIPEIVEKVKAAGKMAIVHMDLIVGLSSKEISVDFLKKYTKVDGIISMKPAMIKRANDVGLFTIQRFYLMDRFTYANIEKHIKNCNPDIVEFLPAGLSKVMSFLIEKIDRPVVASGLTQDKDDVMGALKAGAIAVATSNRRVWDC</sequence>
<dbReference type="GO" id="GO:0006071">
    <property type="term" value="P:glycerol metabolic process"/>
    <property type="evidence" value="ECO:0007669"/>
    <property type="project" value="InterPro"/>
</dbReference>
<protein>
    <submittedName>
        <fullName evidence="1">Glycerol-3-phosphate responsive antiterminator</fullName>
    </submittedName>
</protein>
<reference evidence="1 2" key="1">
    <citation type="submission" date="2019-07" db="EMBL/GenBank/DDBJ databases">
        <authorList>
            <person name="Hibberd C M."/>
            <person name="Gehrig L. J."/>
            <person name="Chang H.-W."/>
            <person name="Venkatesh S."/>
        </authorList>
    </citation>
    <scope>NUCLEOTIDE SEQUENCE [LARGE SCALE GENOMIC DNA]</scope>
    <source>
        <strain evidence="1">Dorea_longicatena_SSTS_Bg7063</strain>
    </source>
</reference>
<dbReference type="PANTHER" id="PTHR35787">
    <property type="entry name" value="GLYCEROL UPTAKE OPERON ANTITERMINATOR REGULATORY PROTEIN"/>
    <property type="match status" value="1"/>
</dbReference>
<dbReference type="EMBL" id="CABHNM010000022">
    <property type="protein sequence ID" value="VUW97146.1"/>
    <property type="molecule type" value="Genomic_DNA"/>
</dbReference>
<name>A0A564SPM5_9FIRM</name>
<dbReference type="PIRSF" id="PIRSF016897">
    <property type="entry name" value="GlpP"/>
    <property type="match status" value="1"/>
</dbReference>
<dbReference type="InterPro" id="IPR006699">
    <property type="entry name" value="GlpP"/>
</dbReference>
<dbReference type="AlphaFoldDB" id="A0A564SPM5"/>
<proteinExistence type="predicted"/>
<accession>A0A564SPM5</accession>
<dbReference type="Pfam" id="PF04309">
    <property type="entry name" value="G3P_antiterm"/>
    <property type="match status" value="1"/>
</dbReference>
<evidence type="ECO:0000313" key="2">
    <source>
        <dbReference type="Proteomes" id="UP000398619"/>
    </source>
</evidence>
<dbReference type="GO" id="GO:0006355">
    <property type="term" value="P:regulation of DNA-templated transcription"/>
    <property type="evidence" value="ECO:0007669"/>
    <property type="project" value="InterPro"/>
</dbReference>
<dbReference type="PANTHER" id="PTHR35787:SF1">
    <property type="entry name" value="GLYCEROL UPTAKE OPERON ANTITERMINATOR REGULATORY PROTEIN"/>
    <property type="match status" value="1"/>
</dbReference>
<gene>
    <name evidence="1" type="ORF">DLSSTS7063_00827</name>
</gene>
<dbReference type="Proteomes" id="UP000398619">
    <property type="component" value="Unassembled WGS sequence"/>
</dbReference>